<dbReference type="InterPro" id="IPR045851">
    <property type="entry name" value="AMP-bd_C_sf"/>
</dbReference>
<evidence type="ECO:0000313" key="5">
    <source>
        <dbReference type="Proteomes" id="UP000255207"/>
    </source>
</evidence>
<dbReference type="GO" id="GO:0006631">
    <property type="term" value="P:fatty acid metabolic process"/>
    <property type="evidence" value="ECO:0007669"/>
    <property type="project" value="TreeGrafter"/>
</dbReference>
<dbReference type="Gene3D" id="3.30.300.30">
    <property type="match status" value="1"/>
</dbReference>
<evidence type="ECO:0000259" key="3">
    <source>
        <dbReference type="Pfam" id="PF13193"/>
    </source>
</evidence>
<dbReference type="CDD" id="cd05941">
    <property type="entry name" value="MCS"/>
    <property type="match status" value="1"/>
</dbReference>
<protein>
    <submittedName>
        <fullName evidence="4">Malonyl-CoA synthase</fullName>
    </submittedName>
</protein>
<comment type="caution">
    <text evidence="4">The sequence shown here is derived from an EMBL/GenBank/DDBJ whole genome shotgun (WGS) entry which is preliminary data.</text>
</comment>
<dbReference type="InterPro" id="IPR025110">
    <property type="entry name" value="AMP-bd_C"/>
</dbReference>
<sequence length="515" mass="56194">MANHLFDLIKARVPAPDAPFALLDDGRTYLYSDMLAISARFANALTALGVKPGDRVAVQVEKSIEALMLYLGTVRAGAIFLPLNTAYTPAEIEYFLGDAEPAVFVCDPAKAEALRPYAEKAGAKLETLGIWRTHEVSAGTLADRALAASTEFADVARGPDDLAAILYTSGTTGRSKGAMLSHDNLASNALALVDYWRFTKADKLLHALPIFHTHGLFVATNTILFAGASMIFMPKFDPDQVFKHLPQATAMMGVPTFYVRLLQDQRLTKEATAHMRLFVSGSAPLLAETHREWRERTGHAILERYGMTETNMNTSNPYEGERVAGTVGFPLPGVSARVTDPETGKELGRDEIGMIEVKGPNVFKGYWRNPEKTRAEFRDDGFFITGDLGKIDPAGYVHIVGRGKDLIITGGYNVYPKEVETEIDEMPGVIESAVIGCPHPDFGEGVTAVVVVKPGAEISAASIAGTLDQRLAKFKLPKQVFIVDDLPRNTMGKVQKNLLRDQYKDIYARAMKAGE</sequence>
<dbReference type="EMBL" id="QQTP01000009">
    <property type="protein sequence ID" value="RDJ23073.1"/>
    <property type="molecule type" value="Genomic_DNA"/>
</dbReference>
<dbReference type="RefSeq" id="WP_114830683.1">
    <property type="nucleotide sequence ID" value="NZ_QQTO01000012.1"/>
</dbReference>
<dbReference type="InterPro" id="IPR042099">
    <property type="entry name" value="ANL_N_sf"/>
</dbReference>
<accession>A0A370L3T4</accession>
<organism evidence="4 5">
    <name type="scientific">Bosea caraganae</name>
    <dbReference type="NCBI Taxonomy" id="2763117"/>
    <lineage>
        <taxon>Bacteria</taxon>
        <taxon>Pseudomonadati</taxon>
        <taxon>Pseudomonadota</taxon>
        <taxon>Alphaproteobacteria</taxon>
        <taxon>Hyphomicrobiales</taxon>
        <taxon>Boseaceae</taxon>
        <taxon>Bosea</taxon>
    </lineage>
</organism>
<reference evidence="5" key="1">
    <citation type="submission" date="2018-07" db="EMBL/GenBank/DDBJ databases">
        <authorList>
            <person name="Safronova V.I."/>
            <person name="Chirak E.R."/>
            <person name="Sazanova A.L."/>
        </authorList>
    </citation>
    <scope>NUCLEOTIDE SEQUENCE [LARGE SCALE GENOMIC DNA]</scope>
    <source>
        <strain evidence="5">RCAM04685</strain>
    </source>
</reference>
<feature type="domain" description="AMP-dependent synthetase/ligase" evidence="2">
    <location>
        <begin position="17"/>
        <end position="367"/>
    </location>
</feature>
<feature type="domain" description="AMP-binding enzyme C-terminal" evidence="3">
    <location>
        <begin position="418"/>
        <end position="493"/>
    </location>
</feature>
<dbReference type="GO" id="GO:0031956">
    <property type="term" value="F:medium-chain fatty acid-CoA ligase activity"/>
    <property type="evidence" value="ECO:0007669"/>
    <property type="project" value="TreeGrafter"/>
</dbReference>
<comment type="similarity">
    <text evidence="1">Belongs to the ATP-dependent AMP-binding enzyme family.</text>
</comment>
<dbReference type="PROSITE" id="PS00455">
    <property type="entry name" value="AMP_BINDING"/>
    <property type="match status" value="1"/>
</dbReference>
<evidence type="ECO:0000313" key="4">
    <source>
        <dbReference type="EMBL" id="RDJ23073.1"/>
    </source>
</evidence>
<dbReference type="Proteomes" id="UP000255207">
    <property type="component" value="Unassembled WGS sequence"/>
</dbReference>
<name>A0A370L3T4_9HYPH</name>
<gene>
    <name evidence="4" type="ORF">DWE98_18125</name>
</gene>
<dbReference type="InterPro" id="IPR020845">
    <property type="entry name" value="AMP-binding_CS"/>
</dbReference>
<dbReference type="NCBIfam" id="NF005702">
    <property type="entry name" value="PRK07514.1"/>
    <property type="match status" value="1"/>
</dbReference>
<dbReference type="InterPro" id="IPR000873">
    <property type="entry name" value="AMP-dep_synth/lig_dom"/>
</dbReference>
<proteinExistence type="inferred from homology"/>
<evidence type="ECO:0000256" key="1">
    <source>
        <dbReference type="ARBA" id="ARBA00006432"/>
    </source>
</evidence>
<evidence type="ECO:0000259" key="2">
    <source>
        <dbReference type="Pfam" id="PF00501"/>
    </source>
</evidence>
<dbReference type="Gene3D" id="3.40.50.12780">
    <property type="entry name" value="N-terminal domain of ligase-like"/>
    <property type="match status" value="1"/>
</dbReference>
<dbReference type="OrthoDB" id="9803968at2"/>
<dbReference type="Pfam" id="PF13193">
    <property type="entry name" value="AMP-binding_C"/>
    <property type="match status" value="1"/>
</dbReference>
<dbReference type="PANTHER" id="PTHR43201">
    <property type="entry name" value="ACYL-COA SYNTHETASE"/>
    <property type="match status" value="1"/>
</dbReference>
<dbReference type="PANTHER" id="PTHR43201:SF8">
    <property type="entry name" value="ACYL-COA SYNTHETASE FAMILY MEMBER 3"/>
    <property type="match status" value="1"/>
</dbReference>
<dbReference type="AlphaFoldDB" id="A0A370L3T4"/>
<keyword evidence="5" id="KW-1185">Reference proteome</keyword>
<dbReference type="SUPFAM" id="SSF56801">
    <property type="entry name" value="Acetyl-CoA synthetase-like"/>
    <property type="match status" value="1"/>
</dbReference>
<dbReference type="Pfam" id="PF00501">
    <property type="entry name" value="AMP-binding"/>
    <property type="match status" value="1"/>
</dbReference>